<keyword evidence="2 3" id="KW-0040">ANK repeat</keyword>
<dbReference type="EMBL" id="JAGPUO010000020">
    <property type="protein sequence ID" value="KAG5656644.1"/>
    <property type="molecule type" value="Genomic_DNA"/>
</dbReference>
<dbReference type="PROSITE" id="PS50088">
    <property type="entry name" value="ANK_REPEAT"/>
    <property type="match status" value="1"/>
</dbReference>
<evidence type="ECO:0000256" key="2">
    <source>
        <dbReference type="ARBA" id="ARBA00023043"/>
    </source>
</evidence>
<accession>A0A9P7GV29</accession>
<dbReference type="PANTHER" id="PTHR24198:SF165">
    <property type="entry name" value="ANKYRIN REPEAT-CONTAINING PROTEIN-RELATED"/>
    <property type="match status" value="1"/>
</dbReference>
<evidence type="ECO:0000313" key="5">
    <source>
        <dbReference type="EMBL" id="KAG5656644.1"/>
    </source>
</evidence>
<comment type="caution">
    <text evidence="5">The sequence shown here is derived from an EMBL/GenBank/DDBJ whole genome shotgun (WGS) entry which is preliminary data.</text>
</comment>
<protein>
    <recommendedName>
        <fullName evidence="7">Ankyrin</fullName>
    </recommendedName>
</protein>
<name>A0A9P7GV29_9HYPO</name>
<dbReference type="Gene3D" id="1.25.40.20">
    <property type="entry name" value="Ankyrin repeat-containing domain"/>
    <property type="match status" value="2"/>
</dbReference>
<sequence>MAEPASAFLTLIVAGLKSWQKIDHFVKSVKDAPRKLEQWQRLGVVLQTSADIIKTRIQDGRDNLTEPEEELCRATEQFAKDFRKDLDELERKIPTTKAKGGSKVCPPPPAAADQRITKVRRFIDHITVEKSDQLNDGENPDLIRVTEALYEVAEVAAQRGLPDLSLDTSASMMIIPNTPSVPTEETIPRRASNISAWELQDRFEAALSRAKQMYEAGCPVFAKKAYDKAMEDRKAMQSQGIDTVGVTEWINMEIVHIRIIKACVPHDKSFEVVANDRLQSLKSILREIRSPTINPELCDQQERVGILCADMDDFGGAEEFLRLPLDAYLTEHQAYTHKIQWVSVLLCEQYDRWVQPDSRSAFEKKMFRVLGYNPTSSRKAMAATIEWCRHHKHEVSAVEGRLHIPEDNYSGDTPLHDAAGDSSVKLEVMYHLVSLGHRPKLDANGDTPLFKAVRHSNNVALGVLLRINGSVHIRNSKKETPLHLCDNEETLSLLLKEIKKPVHEPPNYATHQQDFSLVDIDSEDRYGETVLHRACKIGSARMVELLVSEGANVNRVSKSNRTPLMINCLVSELNGGTRLSGKRRQILEILINHNADTTHNDEGNNAVRKSLKKRGYKTVEIDEMLSPDPTQRLEWGLTQTRSLELPGNGPERPSLTAESVVSYNRPIELAADTLPRPVELATAANVPPYMQPASGYDVFMQSQSYNPELAELPGSTPAVDFEGDIALATEVHHERRLSRSSGLRSMGRKLRVRRG</sequence>
<evidence type="ECO:0000256" key="1">
    <source>
        <dbReference type="ARBA" id="ARBA00022737"/>
    </source>
</evidence>
<evidence type="ECO:0000256" key="3">
    <source>
        <dbReference type="PROSITE-ProRule" id="PRU00023"/>
    </source>
</evidence>
<dbReference type="PROSITE" id="PS50297">
    <property type="entry name" value="ANK_REP_REGION"/>
    <property type="match status" value="1"/>
</dbReference>
<keyword evidence="1" id="KW-0677">Repeat</keyword>
<dbReference type="Pfam" id="PF12796">
    <property type="entry name" value="Ank_2"/>
    <property type="match status" value="1"/>
</dbReference>
<evidence type="ECO:0000313" key="6">
    <source>
        <dbReference type="Proteomes" id="UP000782241"/>
    </source>
</evidence>
<dbReference type="Proteomes" id="UP000782241">
    <property type="component" value="Unassembled WGS sequence"/>
</dbReference>
<dbReference type="InterPro" id="IPR002110">
    <property type="entry name" value="Ankyrin_rpt"/>
</dbReference>
<organism evidence="5 6">
    <name type="scientific">Fusarium avenaceum</name>
    <dbReference type="NCBI Taxonomy" id="40199"/>
    <lineage>
        <taxon>Eukaryota</taxon>
        <taxon>Fungi</taxon>
        <taxon>Dikarya</taxon>
        <taxon>Ascomycota</taxon>
        <taxon>Pezizomycotina</taxon>
        <taxon>Sordariomycetes</taxon>
        <taxon>Hypocreomycetidae</taxon>
        <taxon>Hypocreales</taxon>
        <taxon>Nectriaceae</taxon>
        <taxon>Fusarium</taxon>
        <taxon>Fusarium tricinctum species complex</taxon>
    </lineage>
</organism>
<feature type="coiled-coil region" evidence="4">
    <location>
        <begin position="72"/>
        <end position="99"/>
    </location>
</feature>
<keyword evidence="6" id="KW-1185">Reference proteome</keyword>
<reference evidence="5" key="1">
    <citation type="submission" date="2021-04" db="EMBL/GenBank/DDBJ databases">
        <title>Draft genome of Fusarium avenaceum strain F156N33, isolated from an atmospheric sample in Virginia.</title>
        <authorList>
            <person name="Yang S."/>
            <person name="Vinatzer B.A."/>
            <person name="Coleman J."/>
        </authorList>
    </citation>
    <scope>NUCLEOTIDE SEQUENCE</scope>
    <source>
        <strain evidence="5">F156N33</strain>
    </source>
</reference>
<evidence type="ECO:0000256" key="4">
    <source>
        <dbReference type="SAM" id="Coils"/>
    </source>
</evidence>
<dbReference type="AlphaFoldDB" id="A0A9P7GV29"/>
<dbReference type="SUPFAM" id="SSF48403">
    <property type="entry name" value="Ankyrin repeat"/>
    <property type="match status" value="1"/>
</dbReference>
<dbReference type="SMART" id="SM00248">
    <property type="entry name" value="ANK"/>
    <property type="match status" value="4"/>
</dbReference>
<dbReference type="PANTHER" id="PTHR24198">
    <property type="entry name" value="ANKYRIN REPEAT AND PROTEIN KINASE DOMAIN-CONTAINING PROTEIN"/>
    <property type="match status" value="1"/>
</dbReference>
<proteinExistence type="predicted"/>
<evidence type="ECO:0008006" key="7">
    <source>
        <dbReference type="Google" id="ProtNLM"/>
    </source>
</evidence>
<keyword evidence="4" id="KW-0175">Coiled coil</keyword>
<dbReference type="PRINTS" id="PR01415">
    <property type="entry name" value="ANKYRIN"/>
</dbReference>
<dbReference type="InterPro" id="IPR036770">
    <property type="entry name" value="Ankyrin_rpt-contain_sf"/>
</dbReference>
<gene>
    <name evidence="5" type="ORF">KAF25_010197</name>
</gene>
<feature type="repeat" description="ANK" evidence="3">
    <location>
        <begin position="526"/>
        <end position="558"/>
    </location>
</feature>